<dbReference type="FunFam" id="3.90.550.10:FF:000252">
    <property type="entry name" value="Protein O-linked-mannose beta-1,2-N-acetylglucosaminyltransferase 1"/>
    <property type="match status" value="1"/>
</dbReference>
<evidence type="ECO:0000256" key="7">
    <source>
        <dbReference type="ARBA" id="ARBA00022723"/>
    </source>
</evidence>
<evidence type="ECO:0000256" key="9">
    <source>
        <dbReference type="ARBA" id="ARBA00022989"/>
    </source>
</evidence>
<keyword evidence="5" id="KW-0808">Transferase</keyword>
<dbReference type="SUPFAM" id="SSF53448">
    <property type="entry name" value="Nucleotide-diphospho-sugar transferases"/>
    <property type="match status" value="1"/>
</dbReference>
<evidence type="ECO:0000256" key="4">
    <source>
        <dbReference type="ARBA" id="ARBA00022676"/>
    </source>
</evidence>
<name>A0A8J8YC94_CALJA</name>
<comment type="pathway">
    <text evidence="2 17">Protein modification; protein glycosylation.</text>
</comment>
<dbReference type="GO" id="GO:0003827">
    <property type="term" value="F:alpha-1,3-mannosylglycoprotein 2-beta-N-acetylglucosaminyltransferase activity"/>
    <property type="evidence" value="ECO:0007669"/>
    <property type="project" value="UniProtKB-UniRule"/>
</dbReference>
<evidence type="ECO:0000256" key="16">
    <source>
        <dbReference type="ARBA" id="ARBA00049421"/>
    </source>
</evidence>
<accession>A0A8J8YC94</accession>
<evidence type="ECO:0000256" key="10">
    <source>
        <dbReference type="ARBA" id="ARBA00023034"/>
    </source>
</evidence>
<dbReference type="FunFam" id="3.10.180.20:FF:000001">
    <property type="entry name" value="alpha-1,3-mannosyl-glycoprotein 2-beta-N-acetylglucosaminyltransferase"/>
    <property type="match status" value="1"/>
</dbReference>
<dbReference type="EC" id="2.4.1.101" evidence="14 17"/>
<reference evidence="18" key="2">
    <citation type="submission" date="2025-08" db="UniProtKB">
        <authorList>
            <consortium name="Ensembl"/>
        </authorList>
    </citation>
    <scope>IDENTIFICATION</scope>
</reference>
<dbReference type="Gene3D" id="3.10.180.20">
    <property type="entry name" value="N-Acetylglucosaminyltransferase I, Domain 2"/>
    <property type="match status" value="1"/>
</dbReference>
<feature type="transmembrane region" description="Helical" evidence="17">
    <location>
        <begin position="7"/>
        <end position="29"/>
    </location>
</feature>
<dbReference type="HOGENOM" id="CLU_022150_0_0_1"/>
<keyword evidence="8 17" id="KW-0735">Signal-anchor</keyword>
<protein>
    <recommendedName>
        <fullName evidence="14 17">Alpha-1,3-mannosyl-glycoprotein 2-beta-N-acetylglucosaminyltransferase</fullName>
        <shortName evidence="17">GNT-I</shortName>
        <shortName evidence="17">GlcNAc-T I</shortName>
        <ecNumber evidence="14 17">2.4.1.101</ecNumber>
    </recommendedName>
    <alternativeName>
        <fullName evidence="15 17">N-glycosyl-oligosaccharide-glycoprotein N-acetylglucosaminyltransferase I</fullName>
    </alternativeName>
</protein>
<evidence type="ECO:0000313" key="18">
    <source>
        <dbReference type="Ensembl" id="ENSCJAP00000056830.3"/>
    </source>
</evidence>
<comment type="similarity">
    <text evidence="3 17">Belongs to the glycosyltransferase 13 family.</text>
</comment>
<dbReference type="PANTHER" id="PTHR10468:SF0">
    <property type="entry name" value="ALPHA-1,3-MANNOSYL-GLYCOPROTEIN 2-BETA-N-ACETYLGLUCOSAMINYLTRANSFERASE"/>
    <property type="match status" value="1"/>
</dbReference>
<evidence type="ECO:0000256" key="6">
    <source>
        <dbReference type="ARBA" id="ARBA00022692"/>
    </source>
</evidence>
<dbReference type="InterPro" id="IPR004139">
    <property type="entry name" value="Glyco_trans_13"/>
</dbReference>
<comment type="subcellular location">
    <subcellularLocation>
        <location evidence="1 17">Golgi apparatus membrane</location>
        <topology evidence="1 17">Single-pass type II membrane protein</topology>
    </subcellularLocation>
</comment>
<evidence type="ECO:0000256" key="12">
    <source>
        <dbReference type="ARBA" id="ARBA00023211"/>
    </source>
</evidence>
<dbReference type="InterPro" id="IPR052261">
    <property type="entry name" value="Glycosyltransferase_13"/>
</dbReference>
<evidence type="ECO:0000256" key="3">
    <source>
        <dbReference type="ARBA" id="ARBA00006492"/>
    </source>
</evidence>
<organism evidence="18 19">
    <name type="scientific">Callithrix jacchus</name>
    <name type="common">White-tufted-ear marmoset</name>
    <name type="synonym">Simia Jacchus</name>
    <dbReference type="NCBI Taxonomy" id="9483"/>
    <lineage>
        <taxon>Eukaryota</taxon>
        <taxon>Metazoa</taxon>
        <taxon>Chordata</taxon>
        <taxon>Craniata</taxon>
        <taxon>Vertebrata</taxon>
        <taxon>Euteleostomi</taxon>
        <taxon>Mammalia</taxon>
        <taxon>Eutheria</taxon>
        <taxon>Euarchontoglires</taxon>
        <taxon>Primates</taxon>
        <taxon>Haplorrhini</taxon>
        <taxon>Platyrrhini</taxon>
        <taxon>Cebidae</taxon>
        <taxon>Callitrichinae</taxon>
        <taxon>Callithrix</taxon>
        <taxon>Callithrix</taxon>
    </lineage>
</organism>
<evidence type="ECO:0000256" key="5">
    <source>
        <dbReference type="ARBA" id="ARBA00022679"/>
    </source>
</evidence>
<evidence type="ECO:0000256" key="2">
    <source>
        <dbReference type="ARBA" id="ARBA00004922"/>
    </source>
</evidence>
<dbReference type="GO" id="GO:0030145">
    <property type="term" value="F:manganese ion binding"/>
    <property type="evidence" value="ECO:0007669"/>
    <property type="project" value="UniProtKB-UniRule"/>
</dbReference>
<evidence type="ECO:0000313" key="19">
    <source>
        <dbReference type="Proteomes" id="UP000008225"/>
    </source>
</evidence>
<dbReference type="Proteomes" id="UP000008225">
    <property type="component" value="Chromosome 2"/>
</dbReference>
<comment type="function">
    <text evidence="13 17">Initiates complex N-linked carbohydrate formation. Essential for the conversion of high-mannose to hybrid and complex N-glycans.</text>
</comment>
<keyword evidence="9 17" id="KW-1133">Transmembrane helix</keyword>
<evidence type="ECO:0000256" key="13">
    <source>
        <dbReference type="ARBA" id="ARBA00037706"/>
    </source>
</evidence>
<reference evidence="18" key="1">
    <citation type="submission" date="2009-03" db="EMBL/GenBank/DDBJ databases">
        <authorList>
            <person name="Warren W."/>
            <person name="Ye L."/>
            <person name="Minx P."/>
            <person name="Worley K."/>
            <person name="Gibbs R."/>
            <person name="Wilson R.K."/>
        </authorList>
    </citation>
    <scope>NUCLEOTIDE SEQUENCE [LARGE SCALE GENOMIC DNA]</scope>
</reference>
<dbReference type="GO" id="GO:0000139">
    <property type="term" value="C:Golgi membrane"/>
    <property type="evidence" value="ECO:0007669"/>
    <property type="project" value="UniProtKB-SubCell"/>
</dbReference>
<evidence type="ECO:0000256" key="15">
    <source>
        <dbReference type="ARBA" id="ARBA00041712"/>
    </source>
</evidence>
<dbReference type="AlphaFoldDB" id="A0A8J8YC94"/>
<comment type="catalytic activity">
    <reaction evidence="16 17">
        <text>N(4)-(alpha-D-Man-(1-&gt;3)-[alpha-D-Man-(1-&gt;3)-[alpha-D-Man-(1-&gt;6)]-alpha-D-Man-(1-&gt;6)]-beta-D-Man-(1-&gt;4)-beta-D-GlcNAc-(1-&gt;4)-beta-D-GlcNAc)-L-asparaginyl-[protein] (N-glucan mannose isomer 5A1,2) + UDP-N-acetyl-alpha-D-glucosamine = N(4)-{beta-D-GlcNAc-(1-&gt;2)-alpha-D-Man-(1-&gt;3)-[alpha-D-Man-(1-&gt;3)-[alpha-D-Man-(1-&gt;6)]-alpha-D-Man-(1-&gt;6)]-beta-D-Man-(1-&gt;4)-beta-D-GlcNAc-(1-&gt;4)-beta-D-GlcNAc}-L-asparaginyl-[protein] + UDP + H(+)</text>
        <dbReference type="Rhea" id="RHEA:11456"/>
        <dbReference type="Rhea" id="RHEA-COMP:14367"/>
        <dbReference type="Rhea" id="RHEA-COMP:14368"/>
        <dbReference type="ChEBI" id="CHEBI:15378"/>
        <dbReference type="ChEBI" id="CHEBI:57705"/>
        <dbReference type="ChEBI" id="CHEBI:58223"/>
        <dbReference type="ChEBI" id="CHEBI:59087"/>
        <dbReference type="ChEBI" id="CHEBI:60625"/>
        <dbReference type="EC" id="2.4.1.101"/>
    </reaction>
</comment>
<comment type="cofactor">
    <cofactor evidence="17">
        <name>Mn(2+)</name>
        <dbReference type="ChEBI" id="CHEBI:29035"/>
    </cofactor>
    <text evidence="17">The cofactor is mostly bound to the substrate.</text>
</comment>
<dbReference type="Pfam" id="PF03071">
    <property type="entry name" value="GNT-I"/>
    <property type="match status" value="1"/>
</dbReference>
<evidence type="ECO:0000256" key="17">
    <source>
        <dbReference type="RuleBase" id="RU368119"/>
    </source>
</evidence>
<dbReference type="OMA" id="XKFQGYY"/>
<dbReference type="Gene3D" id="3.90.550.10">
    <property type="entry name" value="Spore Coat Polysaccharide Biosynthesis Protein SpsA, Chain A"/>
    <property type="match status" value="1"/>
</dbReference>
<dbReference type="Ensembl" id="ENSCJAT00000079583.3">
    <property type="protein sequence ID" value="ENSCJAP00000056830.3"/>
    <property type="gene ID" value="ENSCJAG00000046208.3"/>
</dbReference>
<proteinExistence type="inferred from homology"/>
<keyword evidence="19" id="KW-1185">Reference proteome</keyword>
<dbReference type="PANTHER" id="PTHR10468">
    <property type="entry name" value="PROTEIN O-LINKED-MANNOSE BETA-1,2-N-ACETYLGLUCOSAMINYLTRANSFERASE 1/ALPHA-1,3-MANNOSYL-GLYCOPROTEIN 2-BETA-N-ACETYLGLUCOSAMINYLTRANSFERASE"/>
    <property type="match status" value="1"/>
</dbReference>
<sequence length="344" mass="39786">MLKKQSAGLVLWGAILFVAWNALLLLFFWTRPAPGRPPSVSALNDDPAGLTREVIRLAQDAEVELERQRGLLQQIGDALWSQRWRVPTAAPPAQVFHQFHFPAAVVVEDDLEVAPDFFEYFQATYPLLKADPSLWCVSAWNDNGKEQMVDSSKPELLYRTDFFPGLGWLLLAELWAELEPKWPKAFWDDWMRRPEQRKGRACIRPEISRTMTFGRKGVSHGQFFDQHLKFIKLNQQFVHFTQLDLSYLQREAYDRDFLARVYGAPQLQVEKVRTNDRKELGEVRVQYTGRDSFKAFAKALGVMDDLKSGVPRAGYRGIVTFQFRGRRVHLAPPQTWEGYDPSWN</sequence>
<gene>
    <name evidence="18" type="primary">MGAT1</name>
</gene>
<evidence type="ECO:0000256" key="14">
    <source>
        <dbReference type="ARBA" id="ARBA00038949"/>
    </source>
</evidence>
<evidence type="ECO:0000256" key="1">
    <source>
        <dbReference type="ARBA" id="ARBA00004323"/>
    </source>
</evidence>
<keyword evidence="7 17" id="KW-0479">Metal-binding</keyword>
<dbReference type="UniPathway" id="UPA00378"/>
<reference evidence="18" key="3">
    <citation type="submission" date="2025-09" db="UniProtKB">
        <authorList>
            <consortium name="Ensembl"/>
        </authorList>
    </citation>
    <scope>IDENTIFICATION</scope>
</reference>
<keyword evidence="6 17" id="KW-0812">Transmembrane</keyword>
<dbReference type="GO" id="GO:0018279">
    <property type="term" value="P:protein N-linked glycosylation via asparagine"/>
    <property type="evidence" value="ECO:0007669"/>
    <property type="project" value="Ensembl"/>
</dbReference>
<evidence type="ECO:0000256" key="8">
    <source>
        <dbReference type="ARBA" id="ARBA00022968"/>
    </source>
</evidence>
<evidence type="ECO:0000256" key="11">
    <source>
        <dbReference type="ARBA" id="ARBA00023136"/>
    </source>
</evidence>
<keyword evidence="11 17" id="KW-0472">Membrane</keyword>
<dbReference type="GeneTree" id="ENSGT00530000063632"/>
<dbReference type="InterPro" id="IPR029044">
    <property type="entry name" value="Nucleotide-diphossugar_trans"/>
</dbReference>
<keyword evidence="10 17" id="KW-0333">Golgi apparatus</keyword>
<keyword evidence="4 17" id="KW-0328">Glycosyltransferase</keyword>
<keyword evidence="12 17" id="KW-0464">Manganese</keyword>